<feature type="disulfide bond" evidence="6">
    <location>
        <begin position="469"/>
        <end position="478"/>
    </location>
</feature>
<keyword evidence="3 6" id="KW-1015">Disulfide bond</keyword>
<evidence type="ECO:0000256" key="6">
    <source>
        <dbReference type="PROSITE-ProRule" id="PRU00460"/>
    </source>
</evidence>
<dbReference type="SMART" id="SM00409">
    <property type="entry name" value="IG"/>
    <property type="match status" value="1"/>
</dbReference>
<dbReference type="Pfam" id="PF24973">
    <property type="entry name" value="EGF_LMN_ATRN"/>
    <property type="match status" value="1"/>
</dbReference>
<dbReference type="SMART" id="SM00180">
    <property type="entry name" value="EGF_Lam"/>
    <property type="match status" value="3"/>
</dbReference>
<dbReference type="SMART" id="SM00408">
    <property type="entry name" value="IGc2"/>
    <property type="match status" value="1"/>
</dbReference>
<dbReference type="Gene3D" id="2.10.25.10">
    <property type="entry name" value="Laminin"/>
    <property type="match status" value="2"/>
</dbReference>
<dbReference type="Pfam" id="PF00052">
    <property type="entry name" value="Laminin_B"/>
    <property type="match status" value="1"/>
</dbReference>
<dbReference type="PANTHER" id="PTHR10574:SF406">
    <property type="entry name" value="LAMININ SUBUNIT ALPHA 5"/>
    <property type="match status" value="1"/>
</dbReference>
<dbReference type="Gene3D" id="2.60.40.10">
    <property type="entry name" value="Immunoglobulins"/>
    <property type="match status" value="1"/>
</dbReference>
<evidence type="ECO:0000256" key="2">
    <source>
        <dbReference type="ARBA" id="ARBA00022737"/>
    </source>
</evidence>
<dbReference type="InterPro" id="IPR050440">
    <property type="entry name" value="Laminin/Netrin_ECM"/>
</dbReference>
<dbReference type="CDD" id="cd00055">
    <property type="entry name" value="EGF_Lam"/>
    <property type="match status" value="3"/>
</dbReference>
<dbReference type="GO" id="GO:0030154">
    <property type="term" value="P:cell differentiation"/>
    <property type="evidence" value="ECO:0007669"/>
    <property type="project" value="UniProtKB-ARBA"/>
</dbReference>
<evidence type="ECO:0000256" key="3">
    <source>
        <dbReference type="ARBA" id="ARBA00023157"/>
    </source>
</evidence>
<dbReference type="Gene3D" id="2.170.300.10">
    <property type="entry name" value="Tie2 ligand-binding domain superfamily"/>
    <property type="match status" value="1"/>
</dbReference>
<evidence type="ECO:0000259" key="7">
    <source>
        <dbReference type="PROSITE" id="PS50027"/>
    </source>
</evidence>
<keyword evidence="5 6" id="KW-0424">Laminin EGF-like domain</keyword>
<evidence type="ECO:0000256" key="5">
    <source>
        <dbReference type="ARBA" id="ARBA00023292"/>
    </source>
</evidence>
<feature type="disulfide bond" evidence="6">
    <location>
        <begin position="84"/>
        <end position="93"/>
    </location>
</feature>
<comment type="caution">
    <text evidence="6">Lacks conserved residue(s) required for the propagation of feature annotation.</text>
</comment>
<dbReference type="InterPro" id="IPR003599">
    <property type="entry name" value="Ig_sub"/>
</dbReference>
<feature type="domain" description="Laminin EGF-like" evidence="7">
    <location>
        <begin position="448"/>
        <end position="498"/>
    </location>
</feature>
<name>A0A915ED04_9BILA</name>
<feature type="domain" description="Laminin IV type A" evidence="9">
    <location>
        <begin position="123"/>
        <end position="294"/>
    </location>
</feature>
<dbReference type="InterPro" id="IPR007110">
    <property type="entry name" value="Ig-like_dom"/>
</dbReference>
<evidence type="ECO:0000313" key="10">
    <source>
        <dbReference type="Proteomes" id="UP000887574"/>
    </source>
</evidence>
<evidence type="ECO:0000313" key="11">
    <source>
        <dbReference type="WBParaSite" id="jg4832"/>
    </source>
</evidence>
<dbReference type="InterPro" id="IPR003598">
    <property type="entry name" value="Ig_sub2"/>
</dbReference>
<evidence type="ECO:0000259" key="9">
    <source>
        <dbReference type="PROSITE" id="PS51115"/>
    </source>
</evidence>
<dbReference type="PROSITE" id="PS50027">
    <property type="entry name" value="EGF_LAM_2"/>
    <property type="match status" value="2"/>
</dbReference>
<evidence type="ECO:0000256" key="1">
    <source>
        <dbReference type="ARBA" id="ARBA00022729"/>
    </source>
</evidence>
<dbReference type="Proteomes" id="UP000887574">
    <property type="component" value="Unplaced"/>
</dbReference>
<dbReference type="PANTHER" id="PTHR10574">
    <property type="entry name" value="NETRIN/LAMININ-RELATED"/>
    <property type="match status" value="1"/>
</dbReference>
<protein>
    <submittedName>
        <fullName evidence="11">Basement membrane-specific heparan sulfate proteoglycan core protein</fullName>
    </submittedName>
</protein>
<organism evidence="10 11">
    <name type="scientific">Ditylenchus dipsaci</name>
    <dbReference type="NCBI Taxonomy" id="166011"/>
    <lineage>
        <taxon>Eukaryota</taxon>
        <taxon>Metazoa</taxon>
        <taxon>Ecdysozoa</taxon>
        <taxon>Nematoda</taxon>
        <taxon>Chromadorea</taxon>
        <taxon>Rhabditida</taxon>
        <taxon>Tylenchina</taxon>
        <taxon>Tylenchomorpha</taxon>
        <taxon>Sphaerularioidea</taxon>
        <taxon>Anguinidae</taxon>
        <taxon>Anguininae</taxon>
        <taxon>Ditylenchus</taxon>
    </lineage>
</organism>
<keyword evidence="4" id="KW-0325">Glycoprotein</keyword>
<dbReference type="Pfam" id="PF00053">
    <property type="entry name" value="EGF_laminin"/>
    <property type="match status" value="2"/>
</dbReference>
<dbReference type="InterPro" id="IPR036179">
    <property type="entry name" value="Ig-like_dom_sf"/>
</dbReference>
<dbReference type="SUPFAM" id="SSF57196">
    <property type="entry name" value="EGF/Laminin"/>
    <property type="match status" value="3"/>
</dbReference>
<dbReference type="InterPro" id="IPR013783">
    <property type="entry name" value="Ig-like_fold"/>
</dbReference>
<feature type="domain" description="Ig-like" evidence="8">
    <location>
        <begin position="513"/>
        <end position="596"/>
    </location>
</feature>
<dbReference type="InterPro" id="IPR000034">
    <property type="entry name" value="Laminin_IV"/>
</dbReference>
<dbReference type="InterPro" id="IPR056863">
    <property type="entry name" value="LMN_ATRN_NET-like_EGF"/>
</dbReference>
<dbReference type="SUPFAM" id="SSF48726">
    <property type="entry name" value="Immunoglobulin"/>
    <property type="match status" value="1"/>
</dbReference>
<evidence type="ECO:0000259" key="8">
    <source>
        <dbReference type="PROSITE" id="PS50835"/>
    </source>
</evidence>
<dbReference type="AlphaFoldDB" id="A0A915ED04"/>
<evidence type="ECO:0000256" key="4">
    <source>
        <dbReference type="ARBA" id="ARBA00023180"/>
    </source>
</evidence>
<keyword evidence="1" id="KW-0732">Signal</keyword>
<keyword evidence="10" id="KW-1185">Reference proteome</keyword>
<dbReference type="InterPro" id="IPR002049">
    <property type="entry name" value="LE_dom"/>
</dbReference>
<feature type="domain" description="Laminin EGF-like" evidence="7">
    <location>
        <begin position="65"/>
        <end position="113"/>
    </location>
</feature>
<dbReference type="GO" id="GO:0009888">
    <property type="term" value="P:tissue development"/>
    <property type="evidence" value="ECO:0007669"/>
    <property type="project" value="TreeGrafter"/>
</dbReference>
<proteinExistence type="predicted"/>
<dbReference type="SMART" id="SM00281">
    <property type="entry name" value="LamB"/>
    <property type="match status" value="1"/>
</dbReference>
<dbReference type="Pfam" id="PF13927">
    <property type="entry name" value="Ig_3"/>
    <property type="match status" value="1"/>
</dbReference>
<dbReference type="PROSITE" id="PS01248">
    <property type="entry name" value="EGF_LAM_1"/>
    <property type="match status" value="2"/>
</dbReference>
<reference evidence="11" key="1">
    <citation type="submission" date="2022-11" db="UniProtKB">
        <authorList>
            <consortium name="WormBaseParasite"/>
        </authorList>
    </citation>
    <scope>IDENTIFICATION</scope>
</reference>
<sequence length="596" mass="65116">MSNPYMGNSSLGDVSWEIAVQRDTQDVRALEVGTSCEDCAPGYERSGSGPYLGTCVPRRAPPAPQCSSIGAVSVQPSYDGRCQCKQNTVGATCDRCAPGSFHMAPTNPQGCLKCFCSGVANQCDSSGWRRTTVEINYARGAQDRLKPSLRIPEIHSTRGQTLYWKLPAKFLGNKITSYGGNLKYVFRFSGSGNLNTEPDVIIRGNDITLHHTNRNPVQADRDNTVAVPIFEDRWQRSDGQPATREHLLMALADVDDVLIKMSYMSDCSSSSLVSVSLDFAEQYAGGAQALEVEDCQCPIGYVGTPVRTVPRDTPELVEDSIWDYVRNASVMDMPQNVTKSTALVWIASTTLRVTSARGASLALKEMLDGEHRKFICILLFPYFGLDCQQAAAKPPCQCYNHSPRGSPPPPQLYLQLCEHNTEGFHCETCKKGFYGDATRATPYDCTPCPCPGTSECFLDPTGQVQCRNCPAGFAGRLCDECAPGYSRSQASGGRDCEPTGRVHTDHIQFVPTPEVALRVEILPPKHLSIQEGSRAKWTCKPETVTIQWTKIGSTYLPPHAQQRDNQLIIDSVQASDAGQYRCTGTTANDIATDEAS</sequence>
<dbReference type="PROSITE" id="PS50835">
    <property type="entry name" value="IG_LIKE"/>
    <property type="match status" value="1"/>
</dbReference>
<accession>A0A915ED04</accession>
<dbReference type="GO" id="GO:0009887">
    <property type="term" value="P:animal organ morphogenesis"/>
    <property type="evidence" value="ECO:0007669"/>
    <property type="project" value="TreeGrafter"/>
</dbReference>
<keyword evidence="2" id="KW-0677">Repeat</keyword>
<dbReference type="WBParaSite" id="jg4832">
    <property type="protein sequence ID" value="jg4832"/>
    <property type="gene ID" value="jg4832"/>
</dbReference>
<dbReference type="PROSITE" id="PS51115">
    <property type="entry name" value="LAMININ_IVA"/>
    <property type="match status" value="1"/>
</dbReference>